<sequence>MVGLIFLAAFEALAVTTIMPSVSADLDGRAWFSAAFSATLAASVVGMVAGGLWADRTGPRRPLVVSTLVFVLGLLLAGLAPNIELFVAARFLQGLGSGAAIVAVYVAVARIFAPVDHPRIFGAFAAAWVIPSMVGPTLAGVVNDTVGWRWVFLGVVGLALLSAVTLVPALRTMVDDPSPTPVATGGRLVLAVVVAGAVVVLDLAGRASAALGSVVAAGAVVVVLLAVRPLLPAGTLLLRRGLPAVVALRGVIAATFFATEIYLPYLLQEQYDVRPWLSGATLTVGALGWSAASEVQARLGSRLTHAAALRTGSTLLAVGVGAELAAAALRLSPVLIGAAWVLAGAGMGLMFPRITSAVLAASSEREQGGNSAAVSISDAVGGATAISLSGLLFTAVGTSADLAPFLAALTLTTALAVGAVLVSRRTG</sequence>
<dbReference type="SUPFAM" id="SSF103473">
    <property type="entry name" value="MFS general substrate transporter"/>
    <property type="match status" value="1"/>
</dbReference>
<dbReference type="GO" id="GO:0022857">
    <property type="term" value="F:transmembrane transporter activity"/>
    <property type="evidence" value="ECO:0007669"/>
    <property type="project" value="InterPro"/>
</dbReference>
<dbReference type="InterPro" id="IPR036259">
    <property type="entry name" value="MFS_trans_sf"/>
</dbReference>
<evidence type="ECO:0000256" key="5">
    <source>
        <dbReference type="SAM" id="Phobius"/>
    </source>
</evidence>
<protein>
    <submittedName>
        <fullName evidence="7">MFS transporter</fullName>
    </submittedName>
</protein>
<evidence type="ECO:0000256" key="4">
    <source>
        <dbReference type="ARBA" id="ARBA00023136"/>
    </source>
</evidence>
<evidence type="ECO:0000313" key="7">
    <source>
        <dbReference type="EMBL" id="QIG46150.1"/>
    </source>
</evidence>
<dbReference type="PANTHER" id="PTHR23501">
    <property type="entry name" value="MAJOR FACILITATOR SUPERFAMILY"/>
    <property type="match status" value="1"/>
</dbReference>
<feature type="transmembrane region" description="Helical" evidence="5">
    <location>
        <begin position="182"/>
        <end position="201"/>
    </location>
</feature>
<feature type="domain" description="Major facilitator superfamily (MFS) profile" evidence="6">
    <location>
        <begin position="1"/>
        <end position="425"/>
    </location>
</feature>
<evidence type="ECO:0000259" key="6">
    <source>
        <dbReference type="PROSITE" id="PS50850"/>
    </source>
</evidence>
<evidence type="ECO:0000256" key="2">
    <source>
        <dbReference type="ARBA" id="ARBA00022692"/>
    </source>
</evidence>
<feature type="transmembrane region" description="Helical" evidence="5">
    <location>
        <begin position="87"/>
        <end position="108"/>
    </location>
</feature>
<comment type="subcellular location">
    <subcellularLocation>
        <location evidence="1">Cell membrane</location>
        <topology evidence="1">Multi-pass membrane protein</topology>
    </subcellularLocation>
</comment>
<feature type="transmembrane region" description="Helical" evidence="5">
    <location>
        <begin position="307"/>
        <end position="328"/>
    </location>
</feature>
<keyword evidence="2 5" id="KW-0812">Transmembrane</keyword>
<keyword evidence="8" id="KW-1185">Reference proteome</keyword>
<dbReference type="InterPro" id="IPR020846">
    <property type="entry name" value="MFS_dom"/>
</dbReference>
<accession>A0A6G6WM66</accession>
<feature type="transmembrane region" description="Helical" evidence="5">
    <location>
        <begin position="275"/>
        <end position="295"/>
    </location>
</feature>
<name>A0A6G6WM66_9ACTN</name>
<evidence type="ECO:0000256" key="3">
    <source>
        <dbReference type="ARBA" id="ARBA00022989"/>
    </source>
</evidence>
<dbReference type="Pfam" id="PF07690">
    <property type="entry name" value="MFS_1"/>
    <property type="match status" value="1"/>
</dbReference>
<dbReference type="EMBL" id="CP049257">
    <property type="protein sequence ID" value="QIG46150.1"/>
    <property type="molecule type" value="Genomic_DNA"/>
</dbReference>
<feature type="transmembrane region" description="Helical" evidence="5">
    <location>
        <begin position="63"/>
        <end position="81"/>
    </location>
</feature>
<evidence type="ECO:0000313" key="8">
    <source>
        <dbReference type="Proteomes" id="UP000502996"/>
    </source>
</evidence>
<keyword evidence="3 5" id="KW-1133">Transmembrane helix</keyword>
<dbReference type="KEGG" id="nano:G5V58_21550"/>
<dbReference type="PANTHER" id="PTHR23501:SF154">
    <property type="entry name" value="MULTIDRUG-EFFLUX TRANSPORTER RV1634-RELATED"/>
    <property type="match status" value="1"/>
</dbReference>
<feature type="transmembrane region" description="Helical" evidence="5">
    <location>
        <begin position="30"/>
        <end position="54"/>
    </location>
</feature>
<dbReference type="PRINTS" id="PR01036">
    <property type="entry name" value="TCRTETB"/>
</dbReference>
<dbReference type="Gene3D" id="1.20.1250.20">
    <property type="entry name" value="MFS general substrate transporter like domains"/>
    <property type="match status" value="2"/>
</dbReference>
<dbReference type="InterPro" id="IPR011701">
    <property type="entry name" value="MFS"/>
</dbReference>
<gene>
    <name evidence="7" type="ORF">G5V58_21550</name>
</gene>
<keyword evidence="4 5" id="KW-0472">Membrane</keyword>
<reference evidence="7 8" key="1">
    <citation type="submission" date="2020-02" db="EMBL/GenBank/DDBJ databases">
        <title>Full genome sequence of Nocardioides sp. R-3366.</title>
        <authorList>
            <person name="Im W.-T."/>
        </authorList>
    </citation>
    <scope>NUCLEOTIDE SEQUENCE [LARGE SCALE GENOMIC DNA]</scope>
    <source>
        <strain evidence="7 8">R-3366</strain>
    </source>
</reference>
<feature type="transmembrane region" description="Helical" evidence="5">
    <location>
        <begin position="334"/>
        <end position="351"/>
    </location>
</feature>
<proteinExistence type="predicted"/>
<feature type="transmembrane region" description="Helical" evidence="5">
    <location>
        <begin position="372"/>
        <end position="396"/>
    </location>
</feature>
<feature type="transmembrane region" description="Helical" evidence="5">
    <location>
        <begin position="242"/>
        <end position="263"/>
    </location>
</feature>
<dbReference type="AlphaFoldDB" id="A0A6G6WM66"/>
<dbReference type="PROSITE" id="PS50850">
    <property type="entry name" value="MFS"/>
    <property type="match status" value="1"/>
</dbReference>
<feature type="transmembrane region" description="Helical" evidence="5">
    <location>
        <begin position="120"/>
        <end position="142"/>
    </location>
</feature>
<feature type="transmembrane region" description="Helical" evidence="5">
    <location>
        <begin position="207"/>
        <end position="230"/>
    </location>
</feature>
<evidence type="ECO:0000256" key="1">
    <source>
        <dbReference type="ARBA" id="ARBA00004651"/>
    </source>
</evidence>
<organism evidence="7 8">
    <name type="scientific">Nocardioides anomalus</name>
    <dbReference type="NCBI Taxonomy" id="2712223"/>
    <lineage>
        <taxon>Bacteria</taxon>
        <taxon>Bacillati</taxon>
        <taxon>Actinomycetota</taxon>
        <taxon>Actinomycetes</taxon>
        <taxon>Propionibacteriales</taxon>
        <taxon>Nocardioidaceae</taxon>
        <taxon>Nocardioides</taxon>
    </lineage>
</organism>
<dbReference type="Proteomes" id="UP000502996">
    <property type="component" value="Chromosome"/>
</dbReference>
<dbReference type="GO" id="GO:0005886">
    <property type="term" value="C:plasma membrane"/>
    <property type="evidence" value="ECO:0007669"/>
    <property type="project" value="UniProtKB-SubCell"/>
</dbReference>
<feature type="transmembrane region" description="Helical" evidence="5">
    <location>
        <begin position="148"/>
        <end position="170"/>
    </location>
</feature>
<feature type="transmembrane region" description="Helical" evidence="5">
    <location>
        <begin position="402"/>
        <end position="422"/>
    </location>
</feature>